<accession>A0A072R1P8</accession>
<proteinExistence type="predicted"/>
<dbReference type="AlphaFoldDB" id="A0A072R1P8"/>
<dbReference type="InterPro" id="IPR011455">
    <property type="entry name" value="DUF1561"/>
</dbReference>
<organism evidence="2 3">
    <name type="scientific">Bartonella bacilliformis Ver097</name>
    <dbReference type="NCBI Taxonomy" id="1293911"/>
    <lineage>
        <taxon>Bacteria</taxon>
        <taxon>Pseudomonadati</taxon>
        <taxon>Pseudomonadota</taxon>
        <taxon>Alphaproteobacteria</taxon>
        <taxon>Hyphomicrobiales</taxon>
        <taxon>Bartonellaceae</taxon>
        <taxon>Bartonella</taxon>
    </lineage>
</organism>
<reference evidence="2 3" key="1">
    <citation type="submission" date="2013-04" db="EMBL/GenBank/DDBJ databases">
        <title>The Genome Sequence of Bartonella bacilliformis Ver097.</title>
        <authorList>
            <consortium name="The Broad Institute Genomics Platform"/>
            <consortium name="The Broad Institute Genome Sequencing Center for Infectious Disease"/>
            <person name="Feldgarden M."/>
            <person name="Kirby J."/>
            <person name="Birtles R."/>
            <person name="Dasch G."/>
            <person name="Hendrix L."/>
            <person name="Koehler J."/>
            <person name="Walker B."/>
            <person name="Young S.K."/>
            <person name="Zeng Q."/>
            <person name="Gargeya S."/>
            <person name="Fitzgerald M."/>
            <person name="Haas B."/>
            <person name="Abouelleil A."/>
            <person name="Allen A.W."/>
            <person name="Alvarado L."/>
            <person name="Arachchi H.M."/>
            <person name="Berlin A.M."/>
            <person name="Chapman S.B."/>
            <person name="Gainer-Dewar J."/>
            <person name="Goldberg J."/>
            <person name="Griggs A."/>
            <person name="Gujja S."/>
            <person name="Hansen M."/>
            <person name="Howarth C."/>
            <person name="Imamovic A."/>
            <person name="Ireland A."/>
            <person name="Larimer J."/>
            <person name="McCowan C."/>
            <person name="Murphy C."/>
            <person name="Pearson M."/>
            <person name="Poon T.W."/>
            <person name="Priest M."/>
            <person name="Roberts A."/>
            <person name="Saif S."/>
            <person name="Shea T."/>
            <person name="Sisk P."/>
            <person name="Sykes S."/>
            <person name="Wortman J."/>
            <person name="Nusbaum C."/>
            <person name="Birren B."/>
        </authorList>
    </citation>
    <scope>NUCLEOTIDE SEQUENCE [LARGE SCALE GENOMIC DNA]</scope>
    <source>
        <strain evidence="2 3">Ver097</strain>
    </source>
</reference>
<gene>
    <name evidence="2" type="ORF">H710_00862</name>
</gene>
<evidence type="ECO:0000313" key="3">
    <source>
        <dbReference type="Proteomes" id="UP000031740"/>
    </source>
</evidence>
<keyword evidence="1" id="KW-0732">Signal</keyword>
<feature type="signal peptide" evidence="1">
    <location>
        <begin position="1"/>
        <end position="21"/>
    </location>
</feature>
<dbReference type="HOGENOM" id="CLU_036280_0_0_5"/>
<evidence type="ECO:0000256" key="1">
    <source>
        <dbReference type="SAM" id="SignalP"/>
    </source>
</evidence>
<dbReference type="RefSeq" id="WP_041849594.1">
    <property type="nucleotide sequence ID" value="NZ_KL503804.1"/>
</dbReference>
<dbReference type="PATRIC" id="fig|1293911.3.peg.894"/>
<sequence>MKLKLLLFLFNLLLSLHTSLSAPIPAQVLQTPTDHPHDKAIHVKVHTGYKYCYAPVFTKGEGYIYLDDCSSSNVKFARYDLFQRVAWNINDTWLCMTAPSSVTGIDGSSTADWDYLLLRPCVINDQNQRWIIKEQSFYTADGRFRVKDYKWYAYISKNEKDYYDHKLAFEMAAWVQTISPPGNLSSKTFVAWLYVNTYPPVFALYYLQNDSSSLSTTPLPLYYNPENGHIAQYYNASGDFYCMVSQQSPSDNWNWVTWQPCTDKVSSSKDASFWDISQLDETKGLILDSQGNPLRVTQYGTYWGVPYTAKPSYLKQDTNNSPTSNFLLSTDIEKWNRYVNGNLGDTLAYCPAPGNKKNVTQNSSAKTRVKRSLPPDFDLTPEWTKRLWEISRSTIRNVETTIGYCGICMLHAMQMLAELQEYHNSTPPQDGEGYFFNTRLGVDPFDSLRFRFPGIAERLEVTEQYTDIPYYVGEDMHIRISRISRTIASMFLTQYVWRSSAVARTNDKMRRVLQELVNTPPGTLGFVTIIAENSTGMSGHVQPFLRTRQWLTLIPTNTPDHTLGTFRNSLISTTNPQTFLYHLSERGTQTLRSISTFQMNPLNNPPLNLYVSQRNCTGEGEHRRGNRGLPRASLINQCRSSRCAIQ</sequence>
<dbReference type="EMBL" id="ASIV01000005">
    <property type="protein sequence ID" value="KEG19650.1"/>
    <property type="molecule type" value="Genomic_DNA"/>
</dbReference>
<protein>
    <recommendedName>
        <fullName evidence="4">Ricin B lectin domain-containing protein</fullName>
    </recommendedName>
</protein>
<name>A0A072R1P8_BARBA</name>
<comment type="caution">
    <text evidence="2">The sequence shown here is derived from an EMBL/GenBank/DDBJ whole genome shotgun (WGS) entry which is preliminary data.</text>
</comment>
<dbReference type="Pfam" id="PF07598">
    <property type="entry name" value="DUF1561"/>
    <property type="match status" value="1"/>
</dbReference>
<evidence type="ECO:0008006" key="4">
    <source>
        <dbReference type="Google" id="ProtNLM"/>
    </source>
</evidence>
<dbReference type="STRING" id="1293911.H710_00862"/>
<evidence type="ECO:0000313" key="2">
    <source>
        <dbReference type="EMBL" id="KEG19650.1"/>
    </source>
</evidence>
<feature type="chain" id="PRO_5001682076" description="Ricin B lectin domain-containing protein" evidence="1">
    <location>
        <begin position="22"/>
        <end position="646"/>
    </location>
</feature>
<dbReference type="Proteomes" id="UP000031740">
    <property type="component" value="Unassembled WGS sequence"/>
</dbReference>